<dbReference type="OrthoDB" id="9151999at2"/>
<reference evidence="2 3" key="1">
    <citation type="submission" date="2018-11" db="EMBL/GenBank/DDBJ databases">
        <title>Schleiferia aggregans sp. nov., a moderately thermophilic heterotrophic bacterium isolated from microbial mats at a terrestrial hot spring.</title>
        <authorList>
            <person name="Iino T."/>
            <person name="Ohkuma M."/>
            <person name="Haruta S."/>
        </authorList>
    </citation>
    <scope>NUCLEOTIDE SEQUENCE [LARGE SCALE GENOMIC DNA]</scope>
    <source>
        <strain evidence="2 3">LA</strain>
    </source>
</reference>
<gene>
    <name evidence="2" type="ORF">JCM31826_00560</name>
</gene>
<dbReference type="EMBL" id="BHZE01000001">
    <property type="protein sequence ID" value="GCD76574.1"/>
    <property type="molecule type" value="Genomic_DNA"/>
</dbReference>
<dbReference type="PANTHER" id="PTHR37512">
    <property type="entry name" value="TRIFUNCTIONAL NAD BIOSYNTHESIS/REGULATOR PROTEIN NADR"/>
    <property type="match status" value="1"/>
</dbReference>
<dbReference type="SUPFAM" id="SSF52540">
    <property type="entry name" value="P-loop containing nucleoside triphosphate hydrolases"/>
    <property type="match status" value="1"/>
</dbReference>
<feature type="domain" description="NadR/Ttd14 AAA" evidence="1">
    <location>
        <begin position="2"/>
        <end position="157"/>
    </location>
</feature>
<evidence type="ECO:0000259" key="1">
    <source>
        <dbReference type="Pfam" id="PF13521"/>
    </source>
</evidence>
<dbReference type="PANTHER" id="PTHR37512:SF1">
    <property type="entry name" value="NADR_TTD14 AAA DOMAIN-CONTAINING PROTEIN"/>
    <property type="match status" value="1"/>
</dbReference>
<sequence>MKIAVVGPESTGKSVLCKKLALYYNGLWVPEFARYFLLTQSNSYTYADLEKIAVGQLFWERLYESCNKNTWLFYDTTLLTIKIWSEWKYGKTAKLIENNYCSPKYDLILLSDIDLPWTYDPQRENPHDRKELFDFHIETLKNCNYSFEIVSGFGQERLVNALKILENLKSPNIY</sequence>
<dbReference type="InterPro" id="IPR052735">
    <property type="entry name" value="NAD_biosynth-regulator"/>
</dbReference>
<protein>
    <recommendedName>
        <fullName evidence="1">NadR/Ttd14 AAA domain-containing protein</fullName>
    </recommendedName>
</protein>
<dbReference type="InterPro" id="IPR038727">
    <property type="entry name" value="NadR/Ttd14_AAA_dom"/>
</dbReference>
<comment type="caution">
    <text evidence="2">The sequence shown here is derived from an EMBL/GenBank/DDBJ whole genome shotgun (WGS) entry which is preliminary data.</text>
</comment>
<evidence type="ECO:0000313" key="2">
    <source>
        <dbReference type="EMBL" id="GCD76574.1"/>
    </source>
</evidence>
<organism evidence="2 3">
    <name type="scientific">Thermaurantimonas aggregans</name>
    <dbReference type="NCBI Taxonomy" id="2173829"/>
    <lineage>
        <taxon>Bacteria</taxon>
        <taxon>Pseudomonadati</taxon>
        <taxon>Bacteroidota</taxon>
        <taxon>Flavobacteriia</taxon>
        <taxon>Flavobacteriales</taxon>
        <taxon>Schleiferiaceae</taxon>
        <taxon>Thermaurantimonas</taxon>
    </lineage>
</organism>
<name>A0A401XHW3_9FLAO</name>
<dbReference type="Proteomes" id="UP000286715">
    <property type="component" value="Unassembled WGS sequence"/>
</dbReference>
<dbReference type="RefSeq" id="WP_160160466.1">
    <property type="nucleotide sequence ID" value="NZ_BHZE01000001.1"/>
</dbReference>
<evidence type="ECO:0000313" key="3">
    <source>
        <dbReference type="Proteomes" id="UP000286715"/>
    </source>
</evidence>
<accession>A0A401XHW3</accession>
<dbReference type="AlphaFoldDB" id="A0A401XHW3"/>
<dbReference type="Pfam" id="PF13521">
    <property type="entry name" value="AAA_28"/>
    <property type="match status" value="1"/>
</dbReference>
<dbReference type="Gene3D" id="3.40.50.300">
    <property type="entry name" value="P-loop containing nucleotide triphosphate hydrolases"/>
    <property type="match status" value="1"/>
</dbReference>
<keyword evidence="3" id="KW-1185">Reference proteome</keyword>
<dbReference type="InterPro" id="IPR027417">
    <property type="entry name" value="P-loop_NTPase"/>
</dbReference>
<proteinExistence type="predicted"/>